<keyword evidence="1" id="KW-1133">Transmembrane helix</keyword>
<dbReference type="Gene3D" id="3.30.420.10">
    <property type="entry name" value="Ribonuclease H-like superfamily/Ribonuclease H"/>
    <property type="match status" value="1"/>
</dbReference>
<protein>
    <recommendedName>
        <fullName evidence="2">Tc1-like transposase DDE domain-containing protein</fullName>
    </recommendedName>
</protein>
<evidence type="ECO:0000313" key="4">
    <source>
        <dbReference type="Proteomes" id="UP000694383"/>
    </source>
</evidence>
<dbReference type="GeneTree" id="ENSGT01150000286914"/>
<reference evidence="3" key="1">
    <citation type="submission" date="2025-08" db="UniProtKB">
        <authorList>
            <consortium name="Ensembl"/>
        </authorList>
    </citation>
    <scope>IDENTIFICATION</scope>
</reference>
<name>A0A8C7XDE9_9TELE</name>
<evidence type="ECO:0000313" key="3">
    <source>
        <dbReference type="Ensembl" id="ENSOSIP00000010835.1"/>
    </source>
</evidence>
<dbReference type="Proteomes" id="UP000694383">
    <property type="component" value="Unplaced"/>
</dbReference>
<dbReference type="GO" id="GO:0003676">
    <property type="term" value="F:nucleic acid binding"/>
    <property type="evidence" value="ECO:0007669"/>
    <property type="project" value="InterPro"/>
</dbReference>
<accession>A0A8C7XDE9</accession>
<dbReference type="Pfam" id="PF13358">
    <property type="entry name" value="DDE_3"/>
    <property type="match status" value="1"/>
</dbReference>
<reference evidence="3" key="2">
    <citation type="submission" date="2025-09" db="UniProtKB">
        <authorList>
            <consortium name="Ensembl"/>
        </authorList>
    </citation>
    <scope>IDENTIFICATION</scope>
</reference>
<keyword evidence="1" id="KW-0472">Membrane</keyword>
<dbReference type="AlphaFoldDB" id="A0A8C7XDE9"/>
<feature type="transmembrane region" description="Helical" evidence="1">
    <location>
        <begin position="21"/>
        <end position="42"/>
    </location>
</feature>
<dbReference type="InterPro" id="IPR038717">
    <property type="entry name" value="Tc1-like_DDE_dom"/>
</dbReference>
<dbReference type="Ensembl" id="ENSOSIT00000011513.1">
    <property type="protein sequence ID" value="ENSOSIP00000010835.1"/>
    <property type="gene ID" value="ENSOSIG00000006587.1"/>
</dbReference>
<evidence type="ECO:0000259" key="2">
    <source>
        <dbReference type="Pfam" id="PF13358"/>
    </source>
</evidence>
<feature type="domain" description="Tc1-like transposase DDE" evidence="2">
    <location>
        <begin position="51"/>
        <end position="120"/>
    </location>
</feature>
<sequence>MKPKSTSTRMMAKTTSSVKHGGGSVMVWACMAASGTGTLVFIDDVTQDRSSPMNSEVFRDRLSAQIQVNAAELIERSLIIQMDNDPKHTAKATQEFIKAKKWKILEWPSQSPDLNPIEHCSAPLAP</sequence>
<keyword evidence="4" id="KW-1185">Reference proteome</keyword>
<organism evidence="3 4">
    <name type="scientific">Oryzias sinensis</name>
    <name type="common">Chinese medaka</name>
    <dbReference type="NCBI Taxonomy" id="183150"/>
    <lineage>
        <taxon>Eukaryota</taxon>
        <taxon>Metazoa</taxon>
        <taxon>Chordata</taxon>
        <taxon>Craniata</taxon>
        <taxon>Vertebrata</taxon>
        <taxon>Euteleostomi</taxon>
        <taxon>Actinopterygii</taxon>
        <taxon>Neopterygii</taxon>
        <taxon>Teleostei</taxon>
        <taxon>Neoteleostei</taxon>
        <taxon>Acanthomorphata</taxon>
        <taxon>Ovalentaria</taxon>
        <taxon>Atherinomorphae</taxon>
        <taxon>Beloniformes</taxon>
        <taxon>Adrianichthyidae</taxon>
        <taxon>Oryziinae</taxon>
        <taxon>Oryzias</taxon>
    </lineage>
</organism>
<dbReference type="InterPro" id="IPR036397">
    <property type="entry name" value="RNaseH_sf"/>
</dbReference>
<proteinExistence type="predicted"/>
<keyword evidence="1" id="KW-0812">Transmembrane</keyword>
<evidence type="ECO:0000256" key="1">
    <source>
        <dbReference type="SAM" id="Phobius"/>
    </source>
</evidence>